<name>A0A3M7CZS2_HORWE</name>
<evidence type="ECO:0000313" key="2">
    <source>
        <dbReference type="EMBL" id="RMY57635.1"/>
    </source>
</evidence>
<feature type="compositionally biased region" description="Basic residues" evidence="1">
    <location>
        <begin position="202"/>
        <end position="212"/>
    </location>
</feature>
<evidence type="ECO:0000313" key="3">
    <source>
        <dbReference type="Proteomes" id="UP000270230"/>
    </source>
</evidence>
<gene>
    <name evidence="2" type="ORF">D0865_03018</name>
</gene>
<sequence>MRLQSADNSLVRQAPLRIQCPRNYVSRAYERGKMADYEDFKTWMTNQPKQHPIIGRCGVPAFWLKPGYRARQEVVYDMIHQFPGHITTNIFSTLAQAFTYARIWGTPKAADLVKEFRALIVYQIAQLVEDTFNYATTTAGCKKAHAQRCTSINTMCMPGFNSYVDKLALPEDFFNYPALPMGPSSSKPNFTAIDEPIDVGNSRRKRKFASSE</sequence>
<reference evidence="2 3" key="1">
    <citation type="journal article" date="2018" name="BMC Genomics">
        <title>Genomic evidence for intraspecific hybridization in a clonal and extremely halotolerant yeast.</title>
        <authorList>
            <person name="Gostincar C."/>
            <person name="Stajich J.E."/>
            <person name="Zupancic J."/>
            <person name="Zalar P."/>
            <person name="Gunde-Cimerman N."/>
        </authorList>
    </citation>
    <scope>NUCLEOTIDE SEQUENCE [LARGE SCALE GENOMIC DNA]</scope>
    <source>
        <strain evidence="2 3">EXF-151</strain>
    </source>
</reference>
<comment type="caution">
    <text evidence="2">The sequence shown here is derived from an EMBL/GenBank/DDBJ whole genome shotgun (WGS) entry which is preliminary data.</text>
</comment>
<dbReference type="EMBL" id="QWIN01000160">
    <property type="protein sequence ID" value="RMY57635.1"/>
    <property type="molecule type" value="Genomic_DNA"/>
</dbReference>
<dbReference type="AlphaFoldDB" id="A0A3M7CZS2"/>
<dbReference type="OrthoDB" id="3826829at2759"/>
<proteinExistence type="predicted"/>
<dbReference type="VEuPathDB" id="FungiDB:BTJ68_02372"/>
<accession>A0A3M7CZS2</accession>
<evidence type="ECO:0000256" key="1">
    <source>
        <dbReference type="SAM" id="MobiDB-lite"/>
    </source>
</evidence>
<protein>
    <submittedName>
        <fullName evidence="2">Uncharacterized protein</fullName>
    </submittedName>
</protein>
<feature type="region of interest" description="Disordered" evidence="1">
    <location>
        <begin position="187"/>
        <end position="212"/>
    </location>
</feature>
<dbReference type="Proteomes" id="UP000270230">
    <property type="component" value="Unassembled WGS sequence"/>
</dbReference>
<organism evidence="2 3">
    <name type="scientific">Hortaea werneckii</name>
    <name type="common">Black yeast</name>
    <name type="synonym">Cladosporium werneckii</name>
    <dbReference type="NCBI Taxonomy" id="91943"/>
    <lineage>
        <taxon>Eukaryota</taxon>
        <taxon>Fungi</taxon>
        <taxon>Dikarya</taxon>
        <taxon>Ascomycota</taxon>
        <taxon>Pezizomycotina</taxon>
        <taxon>Dothideomycetes</taxon>
        <taxon>Dothideomycetidae</taxon>
        <taxon>Mycosphaerellales</taxon>
        <taxon>Teratosphaeriaceae</taxon>
        <taxon>Hortaea</taxon>
    </lineage>
</organism>